<evidence type="ECO:0000313" key="2">
    <source>
        <dbReference type="EMBL" id="KRO17418.1"/>
    </source>
</evidence>
<dbReference type="EMBL" id="JQCE01000016">
    <property type="protein sequence ID" value="KRO17418.1"/>
    <property type="molecule type" value="Genomic_DNA"/>
</dbReference>
<proteinExistence type="predicted"/>
<dbReference type="STRING" id="1293598.IV56_GL000334"/>
<accession>A0A0R2N326</accession>
<dbReference type="PATRIC" id="fig|1293598.4.peg.355"/>
<protein>
    <submittedName>
        <fullName evidence="2">Phage minor structural protein, N-domain protein</fullName>
    </submittedName>
</protein>
<dbReference type="RefSeq" id="WP_147660997.1">
    <property type="nucleotide sequence ID" value="NZ_JQCE01000016.1"/>
</dbReference>
<dbReference type="InterPro" id="IPR024968">
    <property type="entry name" value="SlpA_C_lactobacillus"/>
</dbReference>
<gene>
    <name evidence="2" type="ORF">IV56_GL000334</name>
</gene>
<keyword evidence="3" id="KW-1185">Reference proteome</keyword>
<feature type="domain" description="S-layer protein C-terminal" evidence="1">
    <location>
        <begin position="449"/>
        <end position="506"/>
    </location>
</feature>
<name>A0A0R2N326_9LACO</name>
<organism evidence="2 3">
    <name type="scientific">Lacticaseibacillus saniviri JCM 17471 = DSM 24301</name>
    <dbReference type="NCBI Taxonomy" id="1293598"/>
    <lineage>
        <taxon>Bacteria</taxon>
        <taxon>Bacillati</taxon>
        <taxon>Bacillota</taxon>
        <taxon>Bacilli</taxon>
        <taxon>Lactobacillales</taxon>
        <taxon>Lactobacillaceae</taxon>
        <taxon>Lacticaseibacillus</taxon>
    </lineage>
</organism>
<reference evidence="2 3" key="1">
    <citation type="journal article" date="2015" name="Genome Announc.">
        <title>Expanding the biotechnology potential of lactobacilli through comparative genomics of 213 strains and associated genera.</title>
        <authorList>
            <person name="Sun Z."/>
            <person name="Harris H.M."/>
            <person name="McCann A."/>
            <person name="Guo C."/>
            <person name="Argimon S."/>
            <person name="Zhang W."/>
            <person name="Yang X."/>
            <person name="Jeffery I.B."/>
            <person name="Cooney J.C."/>
            <person name="Kagawa T.F."/>
            <person name="Liu W."/>
            <person name="Song Y."/>
            <person name="Salvetti E."/>
            <person name="Wrobel A."/>
            <person name="Rasinkangas P."/>
            <person name="Parkhill J."/>
            <person name="Rea M.C."/>
            <person name="O'Sullivan O."/>
            <person name="Ritari J."/>
            <person name="Douillard F.P."/>
            <person name="Paul Ross R."/>
            <person name="Yang R."/>
            <person name="Briner A.E."/>
            <person name="Felis G.E."/>
            <person name="de Vos W.M."/>
            <person name="Barrangou R."/>
            <person name="Klaenhammer T.R."/>
            <person name="Caufield P.W."/>
            <person name="Cui Y."/>
            <person name="Zhang H."/>
            <person name="O'Toole P.W."/>
        </authorList>
    </citation>
    <scope>NUCLEOTIDE SEQUENCE [LARGE SCALE GENOMIC DNA]</scope>
    <source>
        <strain evidence="2 3">DSM 24301</strain>
    </source>
</reference>
<comment type="caution">
    <text evidence="2">The sequence shown here is derived from an EMBL/GenBank/DDBJ whole genome shotgun (WGS) entry which is preliminary data.</text>
</comment>
<evidence type="ECO:0000259" key="1">
    <source>
        <dbReference type="Pfam" id="PF03217"/>
    </source>
</evidence>
<evidence type="ECO:0000313" key="3">
    <source>
        <dbReference type="Proteomes" id="UP000050969"/>
    </source>
</evidence>
<dbReference type="Pfam" id="PF03217">
    <property type="entry name" value="SlpA"/>
    <property type="match status" value="1"/>
</dbReference>
<dbReference type="AlphaFoldDB" id="A0A0R2N326"/>
<dbReference type="Proteomes" id="UP000050969">
    <property type="component" value="Unassembled WGS sequence"/>
</dbReference>
<sequence>MAQADLMDAPVLFETTGDDLTSEGLGQLNDAIWSVKQEASKVPTLTMTYPVSGPYADAIKLDRIILADGGNDWQRQMFRIDTLEPDINGSDEPILSIEATHVAGDILYDTITKDIVMQGVGPQTLFATILDNLAEPMPQVTFYTNIGTTANVDYKIGGNVQDYLFGRSNGGTTMESLYNGEWSFDNYNFEFKTNAGRDTGIEVTFGSNLLSYKESNSLSDTFTAVMPFSKYTPGKDKAPGDESLILDYPGVGTVQWVGKGGAPIYDSPFDDQKLTGKSLKNGTYWKVYKYVETGGAKSHEWFNLGGNQWIDGNYITFDKSGGFVSNKVIGIGTIKNGQSDMRSITNFDGAGTIQYVGKGGVAVWNSPFNPKSKTGQYLINGKSYKMLRKATTEDGHEWYNLGKNQWVDSQYITTEKKGDFVSDTAYGYITIKGHKVTQTYYTKTKKGKVSQKKKRVLVGAPVYTAPGASGKETSRVLKVGTRWKVLATANGGEDYYKLGNNQWVKSSDCSYEAKKDVKPKAPADSNKEQLVGIIPIYNGPGINKKQIKTVKTGTQWRIYGSADTGDGTFYDLGNGQWVDGKYVSFEAATDVKPYGPEEDVSEDLPEVTVTLPEGIVMAYGAEQYERQRIVVFDASQYNVTTEEQLRDVTDAYIKDNAVGKPKYSMTIEYSQMTGDLADLTYMGMYDLSTVYVEQLDVDTTGEVVQLEWDGNLKRNASVTIGNRQPDVYHELDAYALAADEQSKLDARKVANDAHRELHTIKDGLDVRIDDKVTYGPSEPGGEHKEGDTWFKSAGKLGTGYPTEWEMMVYHDGKWVPAFPAGYDQKLRDDVDNYNKTNDELIQMAGFANAKSLYQSVSDNGKQVVSIKASMQGLQTTVTNNAINTASQISQLSNLVDIKVSGVQTVADKALKTANDINTQLDARISASVRDGLASVQLTAGKSGNNAYLQLKGDGVNSEVALGGDLIHITGQTRIDNAVIKSAMIESIDAGKIVGGDIRGVNTIYLNNGAGNSVMSPGYISTTGNLTSSVNVNTPLLTFGSTGVNLRAANGYKGWGLYVHLANGDYHVVLD</sequence>